<organism evidence="1 2">
    <name type="scientific">Populus trichocarpa</name>
    <name type="common">Western balsam poplar</name>
    <name type="synonym">Populus balsamifera subsp. trichocarpa</name>
    <dbReference type="NCBI Taxonomy" id="3694"/>
    <lineage>
        <taxon>Eukaryota</taxon>
        <taxon>Viridiplantae</taxon>
        <taxon>Streptophyta</taxon>
        <taxon>Embryophyta</taxon>
        <taxon>Tracheophyta</taxon>
        <taxon>Spermatophyta</taxon>
        <taxon>Magnoliopsida</taxon>
        <taxon>eudicotyledons</taxon>
        <taxon>Gunneridae</taxon>
        <taxon>Pentapetalae</taxon>
        <taxon>rosids</taxon>
        <taxon>fabids</taxon>
        <taxon>Malpighiales</taxon>
        <taxon>Salicaceae</taxon>
        <taxon>Saliceae</taxon>
        <taxon>Populus</taxon>
    </lineage>
</organism>
<sequence length="69" mass="7111">MRLGSGIFILGKQLPVIAERAEQHLLAAAVIGDLVASSMHSGAIADCGAIGRANPIDLDQHGCHAPCDH</sequence>
<keyword evidence="2" id="KW-1185">Reference proteome</keyword>
<gene>
    <name evidence="1" type="ORF">POPTR_006G062050</name>
</gene>
<reference evidence="1 2" key="1">
    <citation type="journal article" date="2006" name="Science">
        <title>The genome of black cottonwood, Populus trichocarpa (Torr. &amp; Gray).</title>
        <authorList>
            <person name="Tuskan G.A."/>
            <person name="Difazio S."/>
            <person name="Jansson S."/>
            <person name="Bohlmann J."/>
            <person name="Grigoriev I."/>
            <person name="Hellsten U."/>
            <person name="Putnam N."/>
            <person name="Ralph S."/>
            <person name="Rombauts S."/>
            <person name="Salamov A."/>
            <person name="Schein J."/>
            <person name="Sterck L."/>
            <person name="Aerts A."/>
            <person name="Bhalerao R.R."/>
            <person name="Bhalerao R.P."/>
            <person name="Blaudez D."/>
            <person name="Boerjan W."/>
            <person name="Brun A."/>
            <person name="Brunner A."/>
            <person name="Busov V."/>
            <person name="Campbell M."/>
            <person name="Carlson J."/>
            <person name="Chalot M."/>
            <person name="Chapman J."/>
            <person name="Chen G.L."/>
            <person name="Cooper D."/>
            <person name="Coutinho P.M."/>
            <person name="Couturier J."/>
            <person name="Covert S."/>
            <person name="Cronk Q."/>
            <person name="Cunningham R."/>
            <person name="Davis J."/>
            <person name="Degroeve S."/>
            <person name="Dejardin A."/>
            <person name="Depamphilis C."/>
            <person name="Detter J."/>
            <person name="Dirks B."/>
            <person name="Dubchak I."/>
            <person name="Duplessis S."/>
            <person name="Ehlting J."/>
            <person name="Ellis B."/>
            <person name="Gendler K."/>
            <person name="Goodstein D."/>
            <person name="Gribskov M."/>
            <person name="Grimwood J."/>
            <person name="Groover A."/>
            <person name="Gunter L."/>
            <person name="Hamberger B."/>
            <person name="Heinze B."/>
            <person name="Helariutta Y."/>
            <person name="Henrissat B."/>
            <person name="Holligan D."/>
            <person name="Holt R."/>
            <person name="Huang W."/>
            <person name="Islam-Faridi N."/>
            <person name="Jones S."/>
            <person name="Jones-Rhoades M."/>
            <person name="Jorgensen R."/>
            <person name="Joshi C."/>
            <person name="Kangasjarvi J."/>
            <person name="Karlsson J."/>
            <person name="Kelleher C."/>
            <person name="Kirkpatrick R."/>
            <person name="Kirst M."/>
            <person name="Kohler A."/>
            <person name="Kalluri U."/>
            <person name="Larimer F."/>
            <person name="Leebens-Mack J."/>
            <person name="Leple J.C."/>
            <person name="Locascio P."/>
            <person name="Lou Y."/>
            <person name="Lucas S."/>
            <person name="Martin F."/>
            <person name="Montanini B."/>
            <person name="Napoli C."/>
            <person name="Nelson D.R."/>
            <person name="Nelson C."/>
            <person name="Nieminen K."/>
            <person name="Nilsson O."/>
            <person name="Pereda V."/>
            <person name="Peter G."/>
            <person name="Philippe R."/>
            <person name="Pilate G."/>
            <person name="Poliakov A."/>
            <person name="Razumovskaya J."/>
            <person name="Richardson P."/>
            <person name="Rinaldi C."/>
            <person name="Ritland K."/>
            <person name="Rouze P."/>
            <person name="Ryaboy D."/>
            <person name="Schmutz J."/>
            <person name="Schrader J."/>
            <person name="Segerman B."/>
            <person name="Shin H."/>
            <person name="Siddiqui A."/>
            <person name="Sterky F."/>
            <person name="Terry A."/>
            <person name="Tsai C.J."/>
            <person name="Uberbacher E."/>
            <person name="Unneberg P."/>
            <person name="Vahala J."/>
            <person name="Wall K."/>
            <person name="Wessler S."/>
            <person name="Yang G."/>
            <person name="Yin T."/>
            <person name="Douglas C."/>
            <person name="Marra M."/>
            <person name="Sandberg G."/>
            <person name="Van de Peer Y."/>
            <person name="Rokhsar D."/>
        </authorList>
    </citation>
    <scope>NUCLEOTIDE SEQUENCE [LARGE SCALE GENOMIC DNA]</scope>
    <source>
        <strain evidence="2">cv. Nisqually</strain>
    </source>
</reference>
<evidence type="ECO:0000313" key="1">
    <source>
        <dbReference type="EMBL" id="RQO91329.1"/>
    </source>
</evidence>
<dbReference type="InParanoid" id="A0A3N7F2V5"/>
<dbReference type="AlphaFoldDB" id="A0A3N7F2V5"/>
<name>A0A3N7F2V5_POPTR</name>
<evidence type="ECO:0000313" key="2">
    <source>
        <dbReference type="Proteomes" id="UP000006729"/>
    </source>
</evidence>
<dbReference type="Gramene" id="Potri.006G062050.1.v4.1">
    <property type="protein sequence ID" value="Potri.006G062050.1.v4.1"/>
    <property type="gene ID" value="Potri.006G062050.v4.1"/>
</dbReference>
<dbReference type="EMBL" id="CM009295">
    <property type="protein sequence ID" value="RQO91329.1"/>
    <property type="molecule type" value="Genomic_DNA"/>
</dbReference>
<dbReference type="Proteomes" id="UP000006729">
    <property type="component" value="Chromosome 6"/>
</dbReference>
<protein>
    <submittedName>
        <fullName evidence="1">Uncharacterized protein</fullName>
    </submittedName>
</protein>
<accession>A0A3N7F2V5</accession>
<proteinExistence type="predicted"/>